<evidence type="ECO:0000259" key="1">
    <source>
        <dbReference type="Pfam" id="PF14550"/>
    </source>
</evidence>
<feature type="non-terminal residue" evidence="2">
    <location>
        <position position="1"/>
    </location>
</feature>
<evidence type="ECO:0000313" key="2">
    <source>
        <dbReference type="EMBL" id="GAH84514.1"/>
    </source>
</evidence>
<proteinExistence type="predicted"/>
<dbReference type="Pfam" id="PF14550">
    <property type="entry name" value="Peptidase_S78_2"/>
    <property type="match status" value="1"/>
</dbReference>
<dbReference type="EMBL" id="BARU01035793">
    <property type="protein sequence ID" value="GAH84514.1"/>
    <property type="molecule type" value="Genomic_DNA"/>
</dbReference>
<gene>
    <name evidence="2" type="ORF">S03H2_55974</name>
</gene>
<name>X1K2N3_9ZZZZ</name>
<comment type="caution">
    <text evidence="2">The sequence shown here is derived from an EMBL/GenBank/DDBJ whole genome shotgun (WGS) entry which is preliminary data.</text>
</comment>
<sequence length="112" mass="12942">HKKHVVYGVVLEPEVWDAQQDIVDVDEIEKAAHDFLAFYRKIDLRHHYLTEKCYPVESYIAPTDLRLGEEKVRKGSWILGTKVTDAKIWKDIEDGVLTGFSIVGYARRVPTD</sequence>
<accession>X1K2N3</accession>
<feature type="domain" description="Phage-like element PBSX protein XkdF" evidence="1">
    <location>
        <begin position="2"/>
        <end position="108"/>
    </location>
</feature>
<reference evidence="2" key="1">
    <citation type="journal article" date="2014" name="Front. Microbiol.">
        <title>High frequency of phylogenetically diverse reductive dehalogenase-homologous genes in deep subseafloor sedimentary metagenomes.</title>
        <authorList>
            <person name="Kawai M."/>
            <person name="Futagami T."/>
            <person name="Toyoda A."/>
            <person name="Takaki Y."/>
            <person name="Nishi S."/>
            <person name="Hori S."/>
            <person name="Arai W."/>
            <person name="Tsubouchi T."/>
            <person name="Morono Y."/>
            <person name="Uchiyama I."/>
            <person name="Ito T."/>
            <person name="Fujiyama A."/>
            <person name="Inagaki F."/>
            <person name="Takami H."/>
        </authorList>
    </citation>
    <scope>NUCLEOTIDE SEQUENCE</scope>
    <source>
        <strain evidence="2">Expedition CK06-06</strain>
    </source>
</reference>
<dbReference type="AlphaFoldDB" id="X1K2N3"/>
<dbReference type="InterPro" id="IPR027924">
    <property type="entry name" value="XkdF"/>
</dbReference>
<organism evidence="2">
    <name type="scientific">marine sediment metagenome</name>
    <dbReference type="NCBI Taxonomy" id="412755"/>
    <lineage>
        <taxon>unclassified sequences</taxon>
        <taxon>metagenomes</taxon>
        <taxon>ecological metagenomes</taxon>
    </lineage>
</organism>
<protein>
    <recommendedName>
        <fullName evidence="1">Phage-like element PBSX protein XkdF domain-containing protein</fullName>
    </recommendedName>
</protein>